<sequence length="386" mass="42653">MFYYVSFLRPPPAQASLAHAEHILITPQITNDLRTEYLEDVVDIYYSWALVPDPRHRTTPVITRPAKLTSWRTAHAYKEISVPRPQSLREGQSWRLILSVGTTRKDQVIPLCGDDIGRSPFAVMSMPILFTGRPRNAAKQEEIVRSYLLRAPTQDASPPVIFDICEQTSFDLDKKVWDSGIGLSSWLVQLYFGGQVDASSALAHVQQALFSRDCRNIIELGAGTGIVAITLGILRSKLDIHGQLGRIVTTDLPSALPLLQHNISSNNLLLSKASPEPAALDWEVERLPDAIMSKFDTGLDAIVMADVTYNTASFPALISTLSRLVGFSRSKWADRRPSILLGYKERDVAERTLWNMAKDVGIGFEQVGVVSGAGGAQIEIWVGNAM</sequence>
<dbReference type="HOGENOM" id="CLU_052836_0_0_1"/>
<keyword evidence="2" id="KW-1185">Reference proteome</keyword>
<proteinExistence type="predicted"/>
<dbReference type="SUPFAM" id="SSF53335">
    <property type="entry name" value="S-adenosyl-L-methionine-dependent methyltransferases"/>
    <property type="match status" value="1"/>
</dbReference>
<dbReference type="InterPro" id="IPR019410">
    <property type="entry name" value="Methyltransf_16"/>
</dbReference>
<reference evidence="2" key="2">
    <citation type="submission" date="2015-01" db="EMBL/GenBank/DDBJ databases">
        <title>Evolutionary Origins and Diversification of the Mycorrhizal Mutualists.</title>
        <authorList>
            <consortium name="DOE Joint Genome Institute"/>
            <consortium name="Mycorrhizal Genomics Consortium"/>
            <person name="Kohler A."/>
            <person name="Kuo A."/>
            <person name="Nagy L.G."/>
            <person name="Floudas D."/>
            <person name="Copeland A."/>
            <person name="Barry K.W."/>
            <person name="Cichocki N."/>
            <person name="Veneault-Fourrey C."/>
            <person name="LaButti K."/>
            <person name="Lindquist E.A."/>
            <person name="Lipzen A."/>
            <person name="Lundell T."/>
            <person name="Morin E."/>
            <person name="Murat C."/>
            <person name="Riley R."/>
            <person name="Ohm R."/>
            <person name="Sun H."/>
            <person name="Tunlid A."/>
            <person name="Henrissat B."/>
            <person name="Grigoriev I.V."/>
            <person name="Hibbett D.S."/>
            <person name="Martin F."/>
        </authorList>
    </citation>
    <scope>NUCLEOTIDE SEQUENCE [LARGE SCALE GENOMIC DNA]</scope>
    <source>
        <strain evidence="2">441</strain>
    </source>
</reference>
<evidence type="ECO:0000313" key="2">
    <source>
        <dbReference type="Proteomes" id="UP000054018"/>
    </source>
</evidence>
<dbReference type="Proteomes" id="UP000054018">
    <property type="component" value="Unassembled WGS sequence"/>
</dbReference>
<protein>
    <submittedName>
        <fullName evidence="1">Uncharacterized protein</fullName>
    </submittedName>
</protein>
<evidence type="ECO:0000313" key="1">
    <source>
        <dbReference type="EMBL" id="KIK20766.1"/>
    </source>
</evidence>
<dbReference type="STRING" id="765257.A0A0C9YVE6"/>
<accession>A0A0C9YVE6</accession>
<dbReference type="InterPro" id="IPR029063">
    <property type="entry name" value="SAM-dependent_MTases_sf"/>
</dbReference>
<dbReference type="PANTHER" id="PTHR14614">
    <property type="entry name" value="HEPATOCELLULAR CARCINOMA-ASSOCIATED ANTIGEN"/>
    <property type="match status" value="1"/>
</dbReference>
<dbReference type="GO" id="GO:0008757">
    <property type="term" value="F:S-adenosylmethionine-dependent methyltransferase activity"/>
    <property type="evidence" value="ECO:0007669"/>
    <property type="project" value="UniProtKB-ARBA"/>
</dbReference>
<reference evidence="1 2" key="1">
    <citation type="submission" date="2014-04" db="EMBL/GenBank/DDBJ databases">
        <authorList>
            <consortium name="DOE Joint Genome Institute"/>
            <person name="Kuo A."/>
            <person name="Kohler A."/>
            <person name="Costa M.D."/>
            <person name="Nagy L.G."/>
            <person name="Floudas D."/>
            <person name="Copeland A."/>
            <person name="Barry K.W."/>
            <person name="Cichocki N."/>
            <person name="Veneault-Fourrey C."/>
            <person name="LaButti K."/>
            <person name="Lindquist E.A."/>
            <person name="Lipzen A."/>
            <person name="Lundell T."/>
            <person name="Morin E."/>
            <person name="Murat C."/>
            <person name="Sun H."/>
            <person name="Tunlid A."/>
            <person name="Henrissat B."/>
            <person name="Grigoriev I.V."/>
            <person name="Hibbett D.S."/>
            <person name="Martin F."/>
            <person name="Nordberg H.P."/>
            <person name="Cantor M.N."/>
            <person name="Hua S.X."/>
        </authorList>
    </citation>
    <scope>NUCLEOTIDE SEQUENCE [LARGE SCALE GENOMIC DNA]</scope>
    <source>
        <strain evidence="1 2">441</strain>
    </source>
</reference>
<dbReference type="Gene3D" id="3.40.50.150">
    <property type="entry name" value="Vaccinia Virus protein VP39"/>
    <property type="match status" value="1"/>
</dbReference>
<dbReference type="Pfam" id="PF10294">
    <property type="entry name" value="Methyltransf_16"/>
    <property type="match status" value="1"/>
</dbReference>
<dbReference type="GO" id="GO:0005634">
    <property type="term" value="C:nucleus"/>
    <property type="evidence" value="ECO:0007669"/>
    <property type="project" value="TreeGrafter"/>
</dbReference>
<gene>
    <name evidence="1" type="ORF">PISMIDRAFT_572688</name>
</gene>
<dbReference type="PANTHER" id="PTHR14614:SF162">
    <property type="entry name" value="EXPRESSED PROTEIN"/>
    <property type="match status" value="1"/>
</dbReference>
<dbReference type="EMBL" id="KN833759">
    <property type="protein sequence ID" value="KIK20766.1"/>
    <property type="molecule type" value="Genomic_DNA"/>
</dbReference>
<organism evidence="1 2">
    <name type="scientific">Pisolithus microcarpus 441</name>
    <dbReference type="NCBI Taxonomy" id="765257"/>
    <lineage>
        <taxon>Eukaryota</taxon>
        <taxon>Fungi</taxon>
        <taxon>Dikarya</taxon>
        <taxon>Basidiomycota</taxon>
        <taxon>Agaricomycotina</taxon>
        <taxon>Agaricomycetes</taxon>
        <taxon>Agaricomycetidae</taxon>
        <taxon>Boletales</taxon>
        <taxon>Sclerodermatineae</taxon>
        <taxon>Pisolithaceae</taxon>
        <taxon>Pisolithus</taxon>
    </lineage>
</organism>
<dbReference type="GO" id="GO:0005737">
    <property type="term" value="C:cytoplasm"/>
    <property type="evidence" value="ECO:0007669"/>
    <property type="project" value="TreeGrafter"/>
</dbReference>
<dbReference type="AlphaFoldDB" id="A0A0C9YVE6"/>
<dbReference type="OrthoDB" id="413520at2759"/>
<name>A0A0C9YVE6_9AGAM</name>